<proteinExistence type="predicted"/>
<dbReference type="AlphaFoldDB" id="A0ABD0V898"/>
<sequence length="446" mass="49797">MDVLFVGIVEMKISVLDRVEFNKILGVEWDFFINPFDGMSGRIMVIWRSNLASFSVLHASSQCVVGDLNVFKKEVWMISTVYGSKEIIPELDQDRVELISKFSGKTIVAMVSEALVEDDKVDVYWKWVRRLKLISRVELLFLRLCENAIPSNEFLVHRRLFDNNLCPKGCLAIENSDHIAADCVKLLQIIEVLNAWGFPLPVFVSFAECKAELERVGIKVKHGGVEDSPAFIASNVITVVTSSNQYNLISEHWGVNQLPKLFCNLWHPPPPYWIKVNIDDSLLRSNKAGVGGVYRDDKGRFLLAFGFKCVHWDIAKVELLAISSLKSVVQSWMLEVKALSLKIKSVDWEQLRANLEEAVEEEDSRNLGFPAATAKKVRDLGYLAAAMEDEALHLAFLVAVAEKKEMRELVFPAAAAMEGEAKGHGFPAATLEKEGVGGFGSPVAAL</sequence>
<gene>
    <name evidence="1" type="ORF">M5K25_008277</name>
</gene>
<organism evidence="1 2">
    <name type="scientific">Dendrobium thyrsiflorum</name>
    <name type="common">Pinecone-like raceme dendrobium</name>
    <name type="synonym">Orchid</name>
    <dbReference type="NCBI Taxonomy" id="117978"/>
    <lineage>
        <taxon>Eukaryota</taxon>
        <taxon>Viridiplantae</taxon>
        <taxon>Streptophyta</taxon>
        <taxon>Embryophyta</taxon>
        <taxon>Tracheophyta</taxon>
        <taxon>Spermatophyta</taxon>
        <taxon>Magnoliopsida</taxon>
        <taxon>Liliopsida</taxon>
        <taxon>Asparagales</taxon>
        <taxon>Orchidaceae</taxon>
        <taxon>Epidendroideae</taxon>
        <taxon>Malaxideae</taxon>
        <taxon>Dendrobiinae</taxon>
        <taxon>Dendrobium</taxon>
    </lineage>
</organism>
<evidence type="ECO:0000313" key="1">
    <source>
        <dbReference type="EMBL" id="KAL0921224.1"/>
    </source>
</evidence>
<evidence type="ECO:0000313" key="2">
    <source>
        <dbReference type="Proteomes" id="UP001552299"/>
    </source>
</evidence>
<dbReference type="PANTHER" id="PTHR47723:SF19">
    <property type="entry name" value="POLYNUCLEOTIDYL TRANSFERASE, RIBONUCLEASE H-LIKE SUPERFAMILY PROTEIN"/>
    <property type="match status" value="1"/>
</dbReference>
<accession>A0ABD0V898</accession>
<protein>
    <recommendedName>
        <fullName evidence="3">RNase H type-1 domain-containing protein</fullName>
    </recommendedName>
</protein>
<dbReference type="PANTHER" id="PTHR47723">
    <property type="entry name" value="OS05G0353850 PROTEIN"/>
    <property type="match status" value="1"/>
</dbReference>
<dbReference type="EMBL" id="JANQDX010000007">
    <property type="protein sequence ID" value="KAL0921224.1"/>
    <property type="molecule type" value="Genomic_DNA"/>
</dbReference>
<keyword evidence="2" id="KW-1185">Reference proteome</keyword>
<comment type="caution">
    <text evidence="1">The sequence shown here is derived from an EMBL/GenBank/DDBJ whole genome shotgun (WGS) entry which is preliminary data.</text>
</comment>
<name>A0ABD0V898_DENTH</name>
<reference evidence="1 2" key="1">
    <citation type="journal article" date="2024" name="Plant Biotechnol. J.">
        <title>Dendrobium thyrsiflorum genome and its molecular insights into genes involved in important horticultural traits.</title>
        <authorList>
            <person name="Chen B."/>
            <person name="Wang J.Y."/>
            <person name="Zheng P.J."/>
            <person name="Li K.L."/>
            <person name="Liang Y.M."/>
            <person name="Chen X.F."/>
            <person name="Zhang C."/>
            <person name="Zhao X."/>
            <person name="He X."/>
            <person name="Zhang G.Q."/>
            <person name="Liu Z.J."/>
            <person name="Xu Q."/>
        </authorList>
    </citation>
    <scope>NUCLEOTIDE SEQUENCE [LARGE SCALE GENOMIC DNA]</scope>
    <source>
        <strain evidence="1">GZMU011</strain>
    </source>
</reference>
<evidence type="ECO:0008006" key="3">
    <source>
        <dbReference type="Google" id="ProtNLM"/>
    </source>
</evidence>
<dbReference type="InterPro" id="IPR053151">
    <property type="entry name" value="RNase_H-like"/>
</dbReference>
<dbReference type="Proteomes" id="UP001552299">
    <property type="component" value="Unassembled WGS sequence"/>
</dbReference>